<reference evidence="2" key="2">
    <citation type="submission" date="2025-08" db="UniProtKB">
        <authorList>
            <consortium name="RefSeq"/>
        </authorList>
    </citation>
    <scope>IDENTIFICATION</scope>
    <source>
        <tissue evidence="2">Leaf</tissue>
    </source>
</reference>
<protein>
    <submittedName>
        <fullName evidence="2">Secreted RxLR effector protein 161-like</fullName>
    </submittedName>
</protein>
<dbReference type="RefSeq" id="XP_075080572.1">
    <property type="nucleotide sequence ID" value="XM_075224471.1"/>
</dbReference>
<evidence type="ECO:0000313" key="2">
    <source>
        <dbReference type="RefSeq" id="XP_075080572.1"/>
    </source>
</evidence>
<dbReference type="Proteomes" id="UP000790787">
    <property type="component" value="Chromosome 11"/>
</dbReference>
<keyword evidence="1" id="KW-1185">Reference proteome</keyword>
<reference evidence="1" key="1">
    <citation type="journal article" date="2014" name="Nat. Commun.">
        <title>The tobacco genome sequence and its comparison with those of tomato and potato.</title>
        <authorList>
            <person name="Sierro N."/>
            <person name="Battey J.N."/>
            <person name="Ouadi S."/>
            <person name="Bakaher N."/>
            <person name="Bovet L."/>
            <person name="Willig A."/>
            <person name="Goepfert S."/>
            <person name="Peitsch M.C."/>
            <person name="Ivanov N.V."/>
        </authorList>
    </citation>
    <scope>NUCLEOTIDE SEQUENCE [LARGE SCALE GENOMIC DNA]</scope>
</reference>
<evidence type="ECO:0000313" key="1">
    <source>
        <dbReference type="Proteomes" id="UP000790787"/>
    </source>
</evidence>
<proteinExistence type="predicted"/>
<name>A0AC58S6F2_TOBAC</name>
<gene>
    <name evidence="2" type="primary">LOC107792978</name>
</gene>
<sequence length="259" mass="29291">MTTVRALVGIAIKKDWDIFQLDVNNAFLHGDLHEEHGDSVVFVAVYVDDVLIIGTDLQEIEALKKTGGKLNYLTNTRPDISYSVQRLIQYMQSPREPHLKVAYHVLRYLKGDPNLGIFLSNNKDYRVRAFCDSDWAACPNSRKSVSGYVELLGDGPINWKSKKQHTISLSSTEAEYRAARQSSSTAYSHNPLFHECTKHIEVDCHFVRDQVHEELITLHHISTNEQLADIFTKPLTGVKHYNLLSKLATTVLPTSSISI</sequence>
<accession>A0AC58S6F2</accession>
<organism evidence="1 2">
    <name type="scientific">Nicotiana tabacum</name>
    <name type="common">Common tobacco</name>
    <dbReference type="NCBI Taxonomy" id="4097"/>
    <lineage>
        <taxon>Eukaryota</taxon>
        <taxon>Viridiplantae</taxon>
        <taxon>Streptophyta</taxon>
        <taxon>Embryophyta</taxon>
        <taxon>Tracheophyta</taxon>
        <taxon>Spermatophyta</taxon>
        <taxon>Magnoliopsida</taxon>
        <taxon>eudicotyledons</taxon>
        <taxon>Gunneridae</taxon>
        <taxon>Pentapetalae</taxon>
        <taxon>asterids</taxon>
        <taxon>lamiids</taxon>
        <taxon>Solanales</taxon>
        <taxon>Solanaceae</taxon>
        <taxon>Nicotianoideae</taxon>
        <taxon>Nicotianeae</taxon>
        <taxon>Nicotiana</taxon>
    </lineage>
</organism>